<dbReference type="PANTHER" id="PTHR12526">
    <property type="entry name" value="GLYCOSYLTRANSFERASE"/>
    <property type="match status" value="1"/>
</dbReference>
<dbReference type="Proteomes" id="UP000438093">
    <property type="component" value="Unassembled WGS sequence"/>
</dbReference>
<reference evidence="3" key="1">
    <citation type="submission" date="2019-08" db="EMBL/GenBank/DDBJ databases">
        <title>Arthrobacter sp. nov., isolated from plateau pika and Tibetan wild ass.</title>
        <authorList>
            <person name="Ge Y."/>
        </authorList>
    </citation>
    <scope>NUCLEOTIDE SEQUENCE [LARGE SCALE GENOMIC DNA]</scope>
    <source>
        <strain evidence="3">HF-4214</strain>
    </source>
</reference>
<dbReference type="InterPro" id="IPR001296">
    <property type="entry name" value="Glyco_trans_1"/>
</dbReference>
<keyword evidence="2" id="KW-0808">Transferase</keyword>
<keyword evidence="3" id="KW-1185">Reference proteome</keyword>
<comment type="caution">
    <text evidence="2">The sequence shown here is derived from an EMBL/GenBank/DDBJ whole genome shotgun (WGS) entry which is preliminary data.</text>
</comment>
<accession>A0A6N7RSN8</accession>
<proteinExistence type="predicted"/>
<dbReference type="GO" id="GO:0016757">
    <property type="term" value="F:glycosyltransferase activity"/>
    <property type="evidence" value="ECO:0007669"/>
    <property type="project" value="InterPro"/>
</dbReference>
<evidence type="ECO:0000313" key="2">
    <source>
        <dbReference type="EMBL" id="MRX84082.1"/>
    </source>
</evidence>
<dbReference type="SUPFAM" id="SSF53756">
    <property type="entry name" value="UDP-Glycosyltransferase/glycogen phosphorylase"/>
    <property type="match status" value="1"/>
</dbReference>
<dbReference type="EMBL" id="VTFY01000021">
    <property type="protein sequence ID" value="MRX84082.1"/>
    <property type="molecule type" value="Genomic_DNA"/>
</dbReference>
<dbReference type="Gene3D" id="3.40.50.2000">
    <property type="entry name" value="Glycogen Phosphorylase B"/>
    <property type="match status" value="1"/>
</dbReference>
<feature type="domain" description="Glycosyl transferase family 1" evidence="1">
    <location>
        <begin position="38"/>
        <end position="115"/>
    </location>
</feature>
<gene>
    <name evidence="2" type="ORF">GJG86_16520</name>
</gene>
<evidence type="ECO:0000313" key="3">
    <source>
        <dbReference type="Proteomes" id="UP000438093"/>
    </source>
</evidence>
<dbReference type="Pfam" id="PF00534">
    <property type="entry name" value="Glycos_transf_1"/>
    <property type="match status" value="1"/>
</dbReference>
<dbReference type="AlphaFoldDB" id="A0A6N7RSN8"/>
<evidence type="ECO:0000259" key="1">
    <source>
        <dbReference type="Pfam" id="PF00534"/>
    </source>
</evidence>
<sequence length="120" mass="12625">MVIKGSACAEVAQDALLVSPDLSDLAPTIVKLRGGGVVILLSKTSSPQQLAAIYSAADVLFNPTLEDNYPTVNLESEACGTPVIAYDTGGCAETYTNASSRSVVDHREARLLFEAMRCSC</sequence>
<protein>
    <submittedName>
        <fullName evidence="2">Glycosyltransferase</fullName>
    </submittedName>
</protein>
<name>A0A6N7RSN8_9ACTN</name>
<organism evidence="2 3">
    <name type="scientific">Eggerthella guodeyinii</name>
    <dbReference type="NCBI Taxonomy" id="2690837"/>
    <lineage>
        <taxon>Bacteria</taxon>
        <taxon>Bacillati</taxon>
        <taxon>Actinomycetota</taxon>
        <taxon>Coriobacteriia</taxon>
        <taxon>Eggerthellales</taxon>
        <taxon>Eggerthellaceae</taxon>
        <taxon>Eggerthella</taxon>
    </lineage>
</organism>